<dbReference type="RefSeq" id="WP_235843143.1">
    <property type="nucleotide sequence ID" value="NZ_BHYL01000034.1"/>
</dbReference>
<accession>A0A401UW12</accession>
<sequence>MSTATVAPLRVVVPLPDERVEVRGAAWLETTDRGLLPHRLPAWTRAQFPDRFVALCDEQPAGLRLRLRTAATRLRLDVDVLRVAVGPQPPGAPQPFDVVVDGVLVEQPDGWGVAAGAGVVELEPHHGTTVERPGPTSSVDLALVPTALRAGARAGAGTAGLADADLDGRPVVARVDGLPRGVGLDPTPGRTGLDGSGAAGLDGSGAAGLDGSGAAGLDGSSGVVRDVEVWLPYGEVVRLVALHADAPVLAPSRTRGRRWVHHGSSISHGAAADRPTGTWPVVAARATGLDLVNLGMSGNAVLDPFVARTLRDAPADVISVKLGINVVNHDAMRLRAFVPAVHGFLDTIREGHPTTPLVVVSPLLCPLVEDTPGPTFIDPASPPGAPVFATRGRPEDVADGRLTLRVIRAALAEVVAPRRAAGDGALHLVDGLDLYGDADWDALPMADLLHPDAPAQRLVGERFADVLRGLLGYAGGASRA</sequence>
<name>A0A401UW12_9CELL</name>
<dbReference type="Proteomes" id="UP000288246">
    <property type="component" value="Unassembled WGS sequence"/>
</dbReference>
<evidence type="ECO:0000313" key="4">
    <source>
        <dbReference type="Proteomes" id="UP000288246"/>
    </source>
</evidence>
<organism evidence="3 4">
    <name type="scientific">Cellulomonas algicola</name>
    <dbReference type="NCBI Taxonomy" id="2071633"/>
    <lineage>
        <taxon>Bacteria</taxon>
        <taxon>Bacillati</taxon>
        <taxon>Actinomycetota</taxon>
        <taxon>Actinomycetes</taxon>
        <taxon>Micrococcales</taxon>
        <taxon>Cellulomonadaceae</taxon>
        <taxon>Cellulomonas</taxon>
    </lineage>
</organism>
<feature type="domain" description="SGNH hydrolase-type esterase" evidence="2">
    <location>
        <begin position="260"/>
        <end position="360"/>
    </location>
</feature>
<dbReference type="InterPro" id="IPR036514">
    <property type="entry name" value="SGNH_hydro_sf"/>
</dbReference>
<evidence type="ECO:0000259" key="2">
    <source>
        <dbReference type="Pfam" id="PF14606"/>
    </source>
</evidence>
<dbReference type="EMBL" id="BHYL01000034">
    <property type="protein sequence ID" value="GCD18871.1"/>
    <property type="molecule type" value="Genomic_DNA"/>
</dbReference>
<reference evidence="3 4" key="1">
    <citation type="submission" date="2018-11" db="EMBL/GenBank/DDBJ databases">
        <title>Draft genome sequence of Cellulomonas takizawaensis strain TKZ-21.</title>
        <authorList>
            <person name="Yamamura H."/>
            <person name="Hayashi T."/>
            <person name="Hamada M."/>
            <person name="Serisawa Y."/>
            <person name="Matsuyama K."/>
            <person name="Nakagawa Y."/>
            <person name="Otoguro M."/>
            <person name="Yanagida F."/>
            <person name="Hayakawa M."/>
        </authorList>
    </citation>
    <scope>NUCLEOTIDE SEQUENCE [LARGE SCALE GENOMIC DNA]</scope>
    <source>
        <strain evidence="3 4">TKZ-21</strain>
    </source>
</reference>
<dbReference type="SUPFAM" id="SSF52266">
    <property type="entry name" value="SGNH hydrolase"/>
    <property type="match status" value="1"/>
</dbReference>
<evidence type="ECO:0000256" key="1">
    <source>
        <dbReference type="SAM" id="MobiDB-lite"/>
    </source>
</evidence>
<dbReference type="Gene3D" id="3.40.50.1110">
    <property type="entry name" value="SGNH hydrolase"/>
    <property type="match status" value="1"/>
</dbReference>
<keyword evidence="4" id="KW-1185">Reference proteome</keyword>
<evidence type="ECO:0000313" key="3">
    <source>
        <dbReference type="EMBL" id="GCD18871.1"/>
    </source>
</evidence>
<dbReference type="Pfam" id="PF14606">
    <property type="entry name" value="Lipase_GDSL_3"/>
    <property type="match status" value="1"/>
</dbReference>
<feature type="region of interest" description="Disordered" evidence="1">
    <location>
        <begin position="177"/>
        <end position="199"/>
    </location>
</feature>
<proteinExistence type="predicted"/>
<protein>
    <recommendedName>
        <fullName evidence="2">SGNH hydrolase-type esterase domain-containing protein</fullName>
    </recommendedName>
</protein>
<dbReference type="InterPro" id="IPR013830">
    <property type="entry name" value="SGNH_hydro"/>
</dbReference>
<dbReference type="Gene3D" id="2.60.120.260">
    <property type="entry name" value="Galactose-binding domain-like"/>
    <property type="match status" value="1"/>
</dbReference>
<gene>
    <name evidence="3" type="ORF">CTKZ_04330</name>
</gene>
<comment type="caution">
    <text evidence="3">The sequence shown here is derived from an EMBL/GenBank/DDBJ whole genome shotgun (WGS) entry which is preliminary data.</text>
</comment>
<dbReference type="AlphaFoldDB" id="A0A401UW12"/>